<dbReference type="GO" id="GO:0003677">
    <property type="term" value="F:DNA binding"/>
    <property type="evidence" value="ECO:0007669"/>
    <property type="project" value="UniProtKB-KW"/>
</dbReference>
<dbReference type="AlphaFoldDB" id="A0A1M6VKK3"/>
<feature type="domain" description="HTH marR-type" evidence="4">
    <location>
        <begin position="6"/>
        <end position="139"/>
    </location>
</feature>
<evidence type="ECO:0000256" key="3">
    <source>
        <dbReference type="ARBA" id="ARBA00023163"/>
    </source>
</evidence>
<evidence type="ECO:0000256" key="1">
    <source>
        <dbReference type="ARBA" id="ARBA00023015"/>
    </source>
</evidence>
<gene>
    <name evidence="5" type="ORF">SAMN02745163_04517</name>
</gene>
<protein>
    <submittedName>
        <fullName evidence="5">DNA-binding transcriptional regulator, MarR family</fullName>
    </submittedName>
</protein>
<organism evidence="5 6">
    <name type="scientific">Clostridium cavendishii DSM 21758</name>
    <dbReference type="NCBI Taxonomy" id="1121302"/>
    <lineage>
        <taxon>Bacteria</taxon>
        <taxon>Bacillati</taxon>
        <taxon>Bacillota</taxon>
        <taxon>Clostridia</taxon>
        <taxon>Eubacteriales</taxon>
        <taxon>Clostridiaceae</taxon>
        <taxon>Clostridium</taxon>
    </lineage>
</organism>
<reference evidence="5 6" key="1">
    <citation type="submission" date="2016-11" db="EMBL/GenBank/DDBJ databases">
        <authorList>
            <person name="Jaros S."/>
            <person name="Januszkiewicz K."/>
            <person name="Wedrychowicz H."/>
        </authorList>
    </citation>
    <scope>NUCLEOTIDE SEQUENCE [LARGE SCALE GENOMIC DNA]</scope>
    <source>
        <strain evidence="5 6">DSM 21758</strain>
    </source>
</reference>
<dbReference type="InterPro" id="IPR000835">
    <property type="entry name" value="HTH_MarR-typ"/>
</dbReference>
<name>A0A1M6VKK3_9CLOT</name>
<evidence type="ECO:0000313" key="5">
    <source>
        <dbReference type="EMBL" id="SHK82032.1"/>
    </source>
</evidence>
<dbReference type="Pfam" id="PF12802">
    <property type="entry name" value="MarR_2"/>
    <property type="match status" value="1"/>
</dbReference>
<evidence type="ECO:0000313" key="6">
    <source>
        <dbReference type="Proteomes" id="UP000184310"/>
    </source>
</evidence>
<accession>A0A1M6VKK3</accession>
<dbReference type="OrthoDB" id="166070at2"/>
<sequence>MENNDINLLVNNLLRLYPILYKKLIKSDRLDKSLSIPHLQVLFLLDRIGEQSTGDICKKTEISKPQMTVVIDKLISKKLVERINSETDRRVINITLTENGADFIKKYRTILREDMKNKLNLLSVDDLSELLNASKKVVEIASKIQED</sequence>
<dbReference type="Gene3D" id="1.10.10.10">
    <property type="entry name" value="Winged helix-like DNA-binding domain superfamily/Winged helix DNA-binding domain"/>
    <property type="match status" value="1"/>
</dbReference>
<dbReference type="Proteomes" id="UP000184310">
    <property type="component" value="Unassembled WGS sequence"/>
</dbReference>
<dbReference type="InterPro" id="IPR036390">
    <property type="entry name" value="WH_DNA-bd_sf"/>
</dbReference>
<keyword evidence="3" id="KW-0804">Transcription</keyword>
<dbReference type="InterPro" id="IPR036388">
    <property type="entry name" value="WH-like_DNA-bd_sf"/>
</dbReference>
<keyword evidence="1" id="KW-0805">Transcription regulation</keyword>
<evidence type="ECO:0000259" key="4">
    <source>
        <dbReference type="PROSITE" id="PS50995"/>
    </source>
</evidence>
<evidence type="ECO:0000256" key="2">
    <source>
        <dbReference type="ARBA" id="ARBA00023125"/>
    </source>
</evidence>
<keyword evidence="6" id="KW-1185">Reference proteome</keyword>
<proteinExistence type="predicted"/>
<dbReference type="STRING" id="1121302.SAMN02745163_04517"/>
<dbReference type="SUPFAM" id="SSF46785">
    <property type="entry name" value="Winged helix' DNA-binding domain"/>
    <property type="match status" value="1"/>
</dbReference>
<dbReference type="PROSITE" id="PS50995">
    <property type="entry name" value="HTH_MARR_2"/>
    <property type="match status" value="1"/>
</dbReference>
<dbReference type="PANTHER" id="PTHR42756:SF1">
    <property type="entry name" value="TRANSCRIPTIONAL REPRESSOR OF EMRAB OPERON"/>
    <property type="match status" value="1"/>
</dbReference>
<keyword evidence="2 5" id="KW-0238">DNA-binding</keyword>
<dbReference type="PANTHER" id="PTHR42756">
    <property type="entry name" value="TRANSCRIPTIONAL REGULATOR, MARR"/>
    <property type="match status" value="1"/>
</dbReference>
<dbReference type="PRINTS" id="PR00598">
    <property type="entry name" value="HTHMARR"/>
</dbReference>
<dbReference type="SMART" id="SM00347">
    <property type="entry name" value="HTH_MARR"/>
    <property type="match status" value="1"/>
</dbReference>
<dbReference type="RefSeq" id="WP_072993835.1">
    <property type="nucleotide sequence ID" value="NZ_FQZB01000031.1"/>
</dbReference>
<dbReference type="EMBL" id="FQZB01000031">
    <property type="protein sequence ID" value="SHK82032.1"/>
    <property type="molecule type" value="Genomic_DNA"/>
</dbReference>
<dbReference type="GO" id="GO:0003700">
    <property type="term" value="F:DNA-binding transcription factor activity"/>
    <property type="evidence" value="ECO:0007669"/>
    <property type="project" value="InterPro"/>
</dbReference>